<gene>
    <name evidence="3" type="ORF">NG653_02045</name>
</gene>
<keyword evidence="4" id="KW-1185">Reference proteome</keyword>
<comment type="caution">
    <text evidence="3">The sequence shown here is derived from an EMBL/GenBank/DDBJ whole genome shotgun (WGS) entry which is preliminary data.</text>
</comment>
<evidence type="ECO:0000313" key="4">
    <source>
        <dbReference type="Proteomes" id="UP001206312"/>
    </source>
</evidence>
<dbReference type="InterPro" id="IPR024163">
    <property type="entry name" value="Aerotolerance_reg_N"/>
</dbReference>
<dbReference type="Proteomes" id="UP001206312">
    <property type="component" value="Unassembled WGS sequence"/>
</dbReference>
<dbReference type="NCBIfam" id="TIGR02226">
    <property type="entry name" value="two_anch"/>
    <property type="match status" value="1"/>
</dbReference>
<keyword evidence="1" id="KW-1133">Transmembrane helix</keyword>
<proteinExistence type="predicted"/>
<dbReference type="PANTHER" id="PTHR37464">
    <property type="entry name" value="BLL2463 PROTEIN"/>
    <property type="match status" value="1"/>
</dbReference>
<organism evidence="3 4">
    <name type="scientific">Robiginitalea marina</name>
    <dbReference type="NCBI Taxonomy" id="2954105"/>
    <lineage>
        <taxon>Bacteria</taxon>
        <taxon>Pseudomonadati</taxon>
        <taxon>Bacteroidota</taxon>
        <taxon>Flavobacteriia</taxon>
        <taxon>Flavobacteriales</taxon>
        <taxon>Flavobacteriaceae</taxon>
        <taxon>Robiginitalea</taxon>
    </lineage>
</organism>
<sequence>MQFKHPELLWGLLLLLIPILVHLLRLRRFRDTPFTNVRILKKILVEANRSSRLKKWLLLLARLGLIAALVLAFCQPFLSSQTVGKPKDILVYLDNSFSMQVQEGNSSLLQNTVQDLLQFLPEDLRFTLMTQSRTYREVEVRDIQQELLDLGFDPGSTDPAEVQLRADAYFASRDSAERELWLLSDFIGWDREAWASWNNARVRAVRATAGNPVNISLDTAFFGNKNPETLELLVSLSYEGPWQNTPVSLYDGQRLVAKTTAEIQDDGAVLARFLIPAGEGLNGIVQINDNGLPYDNVLYLSHNPPEKIRVLGIGPSPSPYLARIFSPAEFAYAESDLRTLDYGLINRQHLVVLNELEAVPEPLARALQEFSAQGGVLLVIPAADARIESYNTLLAPLGAGLQPRVEGDNPITGIVFDHPRFQGVFEKQVENFEYPRAGLYFPLEGTLPAMLKFQDGQAFLSGIDGLYVCAAPLGDASGNFRFSPLIVPTLYSIGRGSLPGSDLYYQVGKEASLDLDLTLEEDNIVEMRGAEYSFIPLQQSFSRKTRLIFGDEPRLAGNYLIEYQGGPIRQASFNYPRTESLGRDTPAGLPDRFEIYPDVERLVAQYQNSMAITSLWKWFVILALLFVLVETFLQKLMR</sequence>
<dbReference type="PANTHER" id="PTHR37464:SF1">
    <property type="entry name" value="BLL2463 PROTEIN"/>
    <property type="match status" value="1"/>
</dbReference>
<dbReference type="RefSeq" id="WP_252739991.1">
    <property type="nucleotide sequence ID" value="NZ_JAMXIB010000001.1"/>
</dbReference>
<feature type="domain" description="Aerotolerance regulator N-terminal" evidence="2">
    <location>
        <begin position="1"/>
        <end position="76"/>
    </location>
</feature>
<keyword evidence="1" id="KW-0812">Transmembrane</keyword>
<dbReference type="SUPFAM" id="SSF53300">
    <property type="entry name" value="vWA-like"/>
    <property type="match status" value="1"/>
</dbReference>
<feature type="transmembrane region" description="Helical" evidence="1">
    <location>
        <begin position="56"/>
        <end position="78"/>
    </location>
</feature>
<feature type="transmembrane region" description="Helical" evidence="1">
    <location>
        <begin position="6"/>
        <end position="24"/>
    </location>
</feature>
<reference evidence="3 4" key="1">
    <citation type="submission" date="2022-06" db="EMBL/GenBank/DDBJ databases">
        <authorList>
            <person name="Xuan X."/>
        </authorList>
    </citation>
    <scope>NUCLEOTIDE SEQUENCE [LARGE SCALE GENOMIC DNA]</scope>
    <source>
        <strain evidence="3 4">2V75</strain>
    </source>
</reference>
<evidence type="ECO:0000313" key="3">
    <source>
        <dbReference type="EMBL" id="MCO5723620.1"/>
    </source>
</evidence>
<dbReference type="EMBL" id="JAMXIB010000001">
    <property type="protein sequence ID" value="MCO5723620.1"/>
    <property type="molecule type" value="Genomic_DNA"/>
</dbReference>
<evidence type="ECO:0000259" key="2">
    <source>
        <dbReference type="Pfam" id="PF07584"/>
    </source>
</evidence>
<dbReference type="InterPro" id="IPR036465">
    <property type="entry name" value="vWFA_dom_sf"/>
</dbReference>
<dbReference type="Pfam" id="PF07584">
    <property type="entry name" value="BatA"/>
    <property type="match status" value="1"/>
</dbReference>
<dbReference type="InterPro" id="IPR011933">
    <property type="entry name" value="Double_TM_dom"/>
</dbReference>
<keyword evidence="1" id="KW-0472">Membrane</keyword>
<protein>
    <submittedName>
        <fullName evidence="3">BatA domain-containing protein</fullName>
    </submittedName>
</protein>
<accession>A0ABT1AVM7</accession>
<feature type="transmembrane region" description="Helical" evidence="1">
    <location>
        <begin position="615"/>
        <end position="633"/>
    </location>
</feature>
<evidence type="ECO:0000256" key="1">
    <source>
        <dbReference type="SAM" id="Phobius"/>
    </source>
</evidence>
<name>A0ABT1AVM7_9FLAO</name>